<organism evidence="2 3">
    <name type="scientific">Grylomicrobium aquisgranensis</name>
    <dbReference type="NCBI Taxonomy" id="2926318"/>
    <lineage>
        <taxon>Bacteria</taxon>
        <taxon>Bacillati</taxon>
        <taxon>Bacillota</taxon>
        <taxon>Erysipelotrichia</taxon>
        <taxon>Erysipelotrichales</taxon>
        <taxon>Erysipelotrichaceae</taxon>
        <taxon>Grylomicrobium</taxon>
    </lineage>
</organism>
<dbReference type="EMBL" id="JALBUR010000001">
    <property type="protein sequence ID" value="MDX8418590.1"/>
    <property type="molecule type" value="Genomic_DNA"/>
</dbReference>
<dbReference type="Proteomes" id="UP001286174">
    <property type="component" value="Unassembled WGS sequence"/>
</dbReference>
<feature type="transmembrane region" description="Helical" evidence="1">
    <location>
        <begin position="26"/>
        <end position="43"/>
    </location>
</feature>
<keyword evidence="3" id="KW-1185">Reference proteome</keyword>
<name>A0AB35U5Z1_9FIRM</name>
<gene>
    <name evidence="2" type="ORF">MOZ60_00615</name>
</gene>
<dbReference type="RefSeq" id="WP_370595279.1">
    <property type="nucleotide sequence ID" value="NZ_JALBUR010000001.1"/>
</dbReference>
<protein>
    <submittedName>
        <fullName evidence="2">Uncharacterized protein</fullName>
    </submittedName>
</protein>
<reference evidence="2 3" key="1">
    <citation type="submission" date="2022-03" db="EMBL/GenBank/DDBJ databases">
        <title>Novel taxa within the pig intestine.</title>
        <authorList>
            <person name="Wylensek D."/>
            <person name="Bishof K."/>
            <person name="Afrizal A."/>
            <person name="Clavel T."/>
        </authorList>
    </citation>
    <scope>NUCLEOTIDE SEQUENCE [LARGE SCALE GENOMIC DNA]</scope>
    <source>
        <strain evidence="2 3">CLA-KB-P133</strain>
    </source>
</reference>
<comment type="caution">
    <text evidence="2">The sequence shown here is derived from an EMBL/GenBank/DDBJ whole genome shotgun (WGS) entry which is preliminary data.</text>
</comment>
<proteinExistence type="predicted"/>
<evidence type="ECO:0000313" key="2">
    <source>
        <dbReference type="EMBL" id="MDX8418590.1"/>
    </source>
</evidence>
<keyword evidence="1" id="KW-1133">Transmembrane helix</keyword>
<accession>A0AB35U5Z1</accession>
<evidence type="ECO:0000256" key="1">
    <source>
        <dbReference type="SAM" id="Phobius"/>
    </source>
</evidence>
<keyword evidence="1" id="KW-0472">Membrane</keyword>
<keyword evidence="1" id="KW-0812">Transmembrane</keyword>
<dbReference type="AlphaFoldDB" id="A0AB35U5Z1"/>
<feature type="transmembrane region" description="Helical" evidence="1">
    <location>
        <begin position="49"/>
        <end position="71"/>
    </location>
</feature>
<sequence>MKSQYIKIRNVPDEVRRNAASIRVKPWWLLFICLAIGIALLIWKPYMFGIALPMVILTVFALTVMPDRILVQFGSQYMLMYNRSDRSECTMIYYDEIVSWHYEYHRSCDQVIVELVDGSSESVEMYSRMRVRNMMNLYAPGKEMKRSSGRRKA</sequence>
<evidence type="ECO:0000313" key="3">
    <source>
        <dbReference type="Proteomes" id="UP001286174"/>
    </source>
</evidence>